<dbReference type="EMBL" id="KQ964598">
    <property type="protein sequence ID" value="KXN68047.1"/>
    <property type="molecule type" value="Genomic_DNA"/>
</dbReference>
<feature type="non-terminal residue" evidence="1">
    <location>
        <position position="89"/>
    </location>
</feature>
<proteinExistence type="predicted"/>
<dbReference type="AlphaFoldDB" id="A0A137NZ58"/>
<dbReference type="OrthoDB" id="3535343at2759"/>
<evidence type="ECO:0000313" key="1">
    <source>
        <dbReference type="EMBL" id="KXN68047.1"/>
    </source>
</evidence>
<accession>A0A137NZ58</accession>
<name>A0A137NZ58_CONC2</name>
<feature type="non-terminal residue" evidence="1">
    <location>
        <position position="1"/>
    </location>
</feature>
<sequence>SIDTYFSGFVQPLPPLLPDSYSANFMQHKWNNISMTHISSGVIYSSYDKKRVRVDASFKPGNILSSLFDYNNVTDEGYLNRVNLNGKID</sequence>
<dbReference type="Proteomes" id="UP000070444">
    <property type="component" value="Unassembled WGS sequence"/>
</dbReference>
<organism evidence="1 2">
    <name type="scientific">Conidiobolus coronatus (strain ATCC 28846 / CBS 209.66 / NRRL 28638)</name>
    <name type="common">Delacroixia coronata</name>
    <dbReference type="NCBI Taxonomy" id="796925"/>
    <lineage>
        <taxon>Eukaryota</taxon>
        <taxon>Fungi</taxon>
        <taxon>Fungi incertae sedis</taxon>
        <taxon>Zoopagomycota</taxon>
        <taxon>Entomophthoromycotina</taxon>
        <taxon>Entomophthoromycetes</taxon>
        <taxon>Entomophthorales</taxon>
        <taxon>Ancylistaceae</taxon>
        <taxon>Conidiobolus</taxon>
    </lineage>
</organism>
<keyword evidence="2" id="KW-1185">Reference proteome</keyword>
<gene>
    <name evidence="1" type="ORF">CONCODRAFT_21137</name>
</gene>
<evidence type="ECO:0000313" key="2">
    <source>
        <dbReference type="Proteomes" id="UP000070444"/>
    </source>
</evidence>
<protein>
    <submittedName>
        <fullName evidence="1">Uncharacterized protein</fullName>
    </submittedName>
</protein>
<reference evidence="1 2" key="1">
    <citation type="journal article" date="2015" name="Genome Biol. Evol.">
        <title>Phylogenomic analyses indicate that early fungi evolved digesting cell walls of algal ancestors of land plants.</title>
        <authorList>
            <person name="Chang Y."/>
            <person name="Wang S."/>
            <person name="Sekimoto S."/>
            <person name="Aerts A.L."/>
            <person name="Choi C."/>
            <person name="Clum A."/>
            <person name="LaButti K.M."/>
            <person name="Lindquist E.A."/>
            <person name="Yee Ngan C."/>
            <person name="Ohm R.A."/>
            <person name="Salamov A.A."/>
            <person name="Grigoriev I.V."/>
            <person name="Spatafora J.W."/>
            <person name="Berbee M.L."/>
        </authorList>
    </citation>
    <scope>NUCLEOTIDE SEQUENCE [LARGE SCALE GENOMIC DNA]</scope>
    <source>
        <strain evidence="1 2">NRRL 28638</strain>
    </source>
</reference>